<gene>
    <name evidence="2" type="ORF">CYMTET_6807</name>
</gene>
<dbReference type="AlphaFoldDB" id="A0AAE0GWQ0"/>
<evidence type="ECO:0000313" key="2">
    <source>
        <dbReference type="EMBL" id="KAK3285598.1"/>
    </source>
</evidence>
<protein>
    <submittedName>
        <fullName evidence="2">Uncharacterized protein</fullName>
    </submittedName>
</protein>
<dbReference type="EMBL" id="LGRX02001748">
    <property type="protein sequence ID" value="KAK3285598.1"/>
    <property type="molecule type" value="Genomic_DNA"/>
</dbReference>
<reference evidence="2 3" key="1">
    <citation type="journal article" date="2015" name="Genome Biol. Evol.">
        <title>Comparative Genomics of a Bacterivorous Green Alga Reveals Evolutionary Causalities and Consequences of Phago-Mixotrophic Mode of Nutrition.</title>
        <authorList>
            <person name="Burns J.A."/>
            <person name="Paasch A."/>
            <person name="Narechania A."/>
            <person name="Kim E."/>
        </authorList>
    </citation>
    <scope>NUCLEOTIDE SEQUENCE [LARGE SCALE GENOMIC DNA]</scope>
    <source>
        <strain evidence="2 3">PLY_AMNH</strain>
    </source>
</reference>
<feature type="coiled-coil region" evidence="1">
    <location>
        <begin position="46"/>
        <end position="133"/>
    </location>
</feature>
<comment type="caution">
    <text evidence="2">The sequence shown here is derived from an EMBL/GenBank/DDBJ whole genome shotgun (WGS) entry which is preliminary data.</text>
</comment>
<keyword evidence="3" id="KW-1185">Reference proteome</keyword>
<name>A0AAE0GWQ0_9CHLO</name>
<proteinExistence type="predicted"/>
<organism evidence="2 3">
    <name type="scientific">Cymbomonas tetramitiformis</name>
    <dbReference type="NCBI Taxonomy" id="36881"/>
    <lineage>
        <taxon>Eukaryota</taxon>
        <taxon>Viridiplantae</taxon>
        <taxon>Chlorophyta</taxon>
        <taxon>Pyramimonadophyceae</taxon>
        <taxon>Pyramimonadales</taxon>
        <taxon>Pyramimonadaceae</taxon>
        <taxon>Cymbomonas</taxon>
    </lineage>
</organism>
<dbReference type="Proteomes" id="UP001190700">
    <property type="component" value="Unassembled WGS sequence"/>
</dbReference>
<sequence length="292" mass="32206">MFTWYQDEAAVGAVVAPNEHELQEGLNPSGGSNSGEVRGLPTAAAVQDLQEQLKAMEELTKIAQNLKQQHIRELIEENRLGAEKIAEIKREASDLASMTEVSKESLANLEDQNELLRRNLASTQDQIDATTKRLDASGVHLDAAWLEARAAVLVRTKDELLTTARQCVHCNKEYFLKLPASSQECSVATPSRNALVPNNVGTESSGEDVERFGDALEERFDEVALADEGTSAHTRVDEETEELLECLYHPIKQLRYGSYEGSNSLMVTIDKVPKRGSDFFSVKTADDPCCNP</sequence>
<accession>A0AAE0GWQ0</accession>
<keyword evidence="1" id="KW-0175">Coiled coil</keyword>
<evidence type="ECO:0000256" key="1">
    <source>
        <dbReference type="SAM" id="Coils"/>
    </source>
</evidence>
<evidence type="ECO:0000313" key="3">
    <source>
        <dbReference type="Proteomes" id="UP001190700"/>
    </source>
</evidence>